<dbReference type="Gramene" id="KRH20005">
    <property type="protein sequence ID" value="KRH20005"/>
    <property type="gene ID" value="GLYMA_13G149300"/>
</dbReference>
<proteinExistence type="predicted"/>
<reference evidence="1 2" key="1">
    <citation type="journal article" date="2010" name="Nature">
        <title>Genome sequence of the palaeopolyploid soybean.</title>
        <authorList>
            <person name="Schmutz J."/>
            <person name="Cannon S.B."/>
            <person name="Schlueter J."/>
            <person name="Ma J."/>
            <person name="Mitros T."/>
            <person name="Nelson W."/>
            <person name="Hyten D.L."/>
            <person name="Song Q."/>
            <person name="Thelen J.J."/>
            <person name="Cheng J."/>
            <person name="Xu D."/>
            <person name="Hellsten U."/>
            <person name="May G.D."/>
            <person name="Yu Y."/>
            <person name="Sakurai T."/>
            <person name="Umezawa T."/>
            <person name="Bhattacharyya M.K."/>
            <person name="Sandhu D."/>
            <person name="Valliyodan B."/>
            <person name="Lindquist E."/>
            <person name="Peto M."/>
            <person name="Grant D."/>
            <person name="Shu S."/>
            <person name="Goodstein D."/>
            <person name="Barry K."/>
            <person name="Futrell-Griggs M."/>
            <person name="Abernathy B."/>
            <person name="Du J."/>
            <person name="Tian Z."/>
            <person name="Zhu L."/>
            <person name="Gill N."/>
            <person name="Joshi T."/>
            <person name="Libault M."/>
            <person name="Sethuraman A."/>
            <person name="Zhang X.-C."/>
            <person name="Shinozaki K."/>
            <person name="Nguyen H.T."/>
            <person name="Wing R.A."/>
            <person name="Cregan P."/>
            <person name="Specht J."/>
            <person name="Grimwood J."/>
            <person name="Rokhsar D."/>
            <person name="Stacey G."/>
            <person name="Shoemaker R.C."/>
            <person name="Jackson S.A."/>
        </authorList>
    </citation>
    <scope>NUCLEOTIDE SEQUENCE</scope>
    <source>
        <strain evidence="2">cv. Williams 82</strain>
        <tissue evidence="1">Callus</tissue>
    </source>
</reference>
<sequence>MVILFTKNWEDTFWHLVLELQLNMFLISSFHFKNVWINNHAFLIFSLRRDFKAIPSFHTSQRHHMTAYKKKKQIVINFNILASAKHSNSIKNGSKLSKET</sequence>
<keyword evidence="3" id="KW-1185">Reference proteome</keyword>
<evidence type="ECO:0000313" key="3">
    <source>
        <dbReference type="Proteomes" id="UP000008827"/>
    </source>
</evidence>
<reference evidence="2" key="2">
    <citation type="submission" date="2018-02" db="UniProtKB">
        <authorList>
            <consortium name="EnsemblPlants"/>
        </authorList>
    </citation>
    <scope>IDENTIFICATION</scope>
    <source>
        <strain evidence="2">Williams 82</strain>
    </source>
</reference>
<dbReference type="EnsemblPlants" id="KRH20005">
    <property type="protein sequence ID" value="KRH20005"/>
    <property type="gene ID" value="GLYMA_13G149300"/>
</dbReference>
<dbReference type="AlphaFoldDB" id="A0A0R0GY28"/>
<dbReference type="Proteomes" id="UP000008827">
    <property type="component" value="Chromosome 13"/>
</dbReference>
<evidence type="ECO:0000313" key="1">
    <source>
        <dbReference type="EMBL" id="KRH20005.1"/>
    </source>
</evidence>
<organism evidence="1">
    <name type="scientific">Glycine max</name>
    <name type="common">Soybean</name>
    <name type="synonym">Glycine hispida</name>
    <dbReference type="NCBI Taxonomy" id="3847"/>
    <lineage>
        <taxon>Eukaryota</taxon>
        <taxon>Viridiplantae</taxon>
        <taxon>Streptophyta</taxon>
        <taxon>Embryophyta</taxon>
        <taxon>Tracheophyta</taxon>
        <taxon>Spermatophyta</taxon>
        <taxon>Magnoliopsida</taxon>
        <taxon>eudicotyledons</taxon>
        <taxon>Gunneridae</taxon>
        <taxon>Pentapetalae</taxon>
        <taxon>rosids</taxon>
        <taxon>fabids</taxon>
        <taxon>Fabales</taxon>
        <taxon>Fabaceae</taxon>
        <taxon>Papilionoideae</taxon>
        <taxon>50 kb inversion clade</taxon>
        <taxon>NPAAA clade</taxon>
        <taxon>indigoferoid/millettioid clade</taxon>
        <taxon>Phaseoleae</taxon>
        <taxon>Glycine</taxon>
        <taxon>Glycine subgen. Soja</taxon>
    </lineage>
</organism>
<accession>A0A0R0GY28</accession>
<protein>
    <submittedName>
        <fullName evidence="1 2">Uncharacterized protein</fullName>
    </submittedName>
</protein>
<dbReference type="InParanoid" id="A0A0R0GY28"/>
<dbReference type="EMBL" id="CM000846">
    <property type="protein sequence ID" value="KRH20005.1"/>
    <property type="molecule type" value="Genomic_DNA"/>
</dbReference>
<reference evidence="1" key="3">
    <citation type="submission" date="2018-07" db="EMBL/GenBank/DDBJ databases">
        <title>WGS assembly of Glycine max.</title>
        <authorList>
            <person name="Schmutz J."/>
            <person name="Cannon S."/>
            <person name="Schlueter J."/>
            <person name="Ma J."/>
            <person name="Mitros T."/>
            <person name="Nelson W."/>
            <person name="Hyten D."/>
            <person name="Song Q."/>
            <person name="Thelen J."/>
            <person name="Cheng J."/>
            <person name="Xu D."/>
            <person name="Hellsten U."/>
            <person name="May G."/>
            <person name="Yu Y."/>
            <person name="Sakurai T."/>
            <person name="Umezawa T."/>
            <person name="Bhattacharyya M."/>
            <person name="Sandhu D."/>
            <person name="Valliyodan B."/>
            <person name="Lindquist E."/>
            <person name="Peto M."/>
            <person name="Grant D."/>
            <person name="Shu S."/>
            <person name="Goodstein D."/>
            <person name="Barry K."/>
            <person name="Futrell-Griggs M."/>
            <person name="Abernathy B."/>
            <person name="Du J."/>
            <person name="Tian Z."/>
            <person name="Zhu L."/>
            <person name="Gill N."/>
            <person name="Joshi T."/>
            <person name="Libault M."/>
            <person name="Sethuraman A."/>
            <person name="Zhang X."/>
            <person name="Shinozaki K."/>
            <person name="Nguyen H."/>
            <person name="Wing R."/>
            <person name="Cregan P."/>
            <person name="Specht J."/>
            <person name="Grimwood J."/>
            <person name="Rokhsar D."/>
            <person name="Stacey G."/>
            <person name="Shoemaker R."/>
            <person name="Jackson S."/>
        </authorList>
    </citation>
    <scope>NUCLEOTIDE SEQUENCE</scope>
    <source>
        <tissue evidence="1">Callus</tissue>
    </source>
</reference>
<evidence type="ECO:0000313" key="2">
    <source>
        <dbReference type="EnsemblPlants" id="KRH20005"/>
    </source>
</evidence>
<name>A0A0R0GY28_SOYBN</name>
<gene>
    <name evidence="1" type="ORF">GLYMA_13G149300</name>
</gene>